<dbReference type="AlphaFoldDB" id="M4HWY9"/>
<evidence type="ECO:0000256" key="1">
    <source>
        <dbReference type="SAM" id="Phobius"/>
    </source>
</evidence>
<keyword evidence="1" id="KW-1133">Transmembrane helix</keyword>
<protein>
    <submittedName>
        <fullName evidence="2">Uncharacterized protein</fullName>
    </submittedName>
</protein>
<feature type="transmembrane region" description="Helical" evidence="1">
    <location>
        <begin position="6"/>
        <end position="27"/>
    </location>
</feature>
<feature type="transmembrane region" description="Helical" evidence="1">
    <location>
        <begin position="69"/>
        <end position="94"/>
    </location>
</feature>
<reference evidence="2" key="1">
    <citation type="journal article" date="2013" name="Mar. Drugs">
        <title>Assessing the effectiveness of functional genetic screens for the identification of bioactive metabolites.</title>
        <authorList>
            <person name="Penesyan A."/>
            <person name="Ballestriero F."/>
            <person name="Daim M."/>
            <person name="Kjelleberg S."/>
            <person name="Thomas T."/>
            <person name="Egan S."/>
        </authorList>
    </citation>
    <scope>NUCLEOTIDE SEQUENCE</scope>
    <source>
        <strain evidence="2">D250</strain>
    </source>
</reference>
<keyword evidence="1" id="KW-0812">Transmembrane</keyword>
<keyword evidence="1" id="KW-0472">Membrane</keyword>
<evidence type="ECO:0000313" key="2">
    <source>
        <dbReference type="EMBL" id="AFT63970.1"/>
    </source>
</evidence>
<sequence>MNKINAVAIALYSGSLALAIGLIAFALNWNVWGGGMPGYKLFLFPGNLTLIYVWHPLLTEEIDFWEKLFLHSLGQFTVVSVTVWLSSITVGRLFNSRISQ</sequence>
<organism evidence="2">
    <name type="scientific">gamma proteobacterium D250</name>
    <dbReference type="NCBI Taxonomy" id="649546"/>
    <lineage>
        <taxon>Bacteria</taxon>
        <taxon>Pseudomonadati</taxon>
        <taxon>Pseudomonadota</taxon>
        <taxon>Gammaproteobacteria</taxon>
    </lineage>
</organism>
<accession>M4HWY9</accession>
<dbReference type="EMBL" id="JX523949">
    <property type="protein sequence ID" value="AFT63970.1"/>
    <property type="molecule type" value="Genomic_DNA"/>
</dbReference>
<proteinExistence type="predicted"/>
<name>M4HWY9_9GAMM</name>